<feature type="transmembrane region" description="Helical" evidence="13">
    <location>
        <begin position="357"/>
        <end position="380"/>
    </location>
</feature>
<dbReference type="InterPro" id="IPR048279">
    <property type="entry name" value="MdtK-like"/>
</dbReference>
<accession>A0A928KT20</accession>
<feature type="transmembrane region" description="Helical" evidence="13">
    <location>
        <begin position="415"/>
        <end position="436"/>
    </location>
</feature>
<evidence type="ECO:0000256" key="4">
    <source>
        <dbReference type="ARBA" id="ARBA00020268"/>
    </source>
</evidence>
<gene>
    <name evidence="14" type="ORF">E7512_09330</name>
</gene>
<feature type="transmembrane region" description="Helical" evidence="13">
    <location>
        <begin position="167"/>
        <end position="188"/>
    </location>
</feature>
<evidence type="ECO:0000313" key="14">
    <source>
        <dbReference type="EMBL" id="MBE6833764.1"/>
    </source>
</evidence>
<evidence type="ECO:0000256" key="8">
    <source>
        <dbReference type="ARBA" id="ARBA00022692"/>
    </source>
</evidence>
<organism evidence="14 15">
    <name type="scientific">Faecalispora sporosphaeroides</name>
    <dbReference type="NCBI Taxonomy" id="1549"/>
    <lineage>
        <taxon>Bacteria</taxon>
        <taxon>Bacillati</taxon>
        <taxon>Bacillota</taxon>
        <taxon>Clostridia</taxon>
        <taxon>Eubacteriales</taxon>
        <taxon>Oscillospiraceae</taxon>
        <taxon>Faecalispora</taxon>
    </lineage>
</organism>
<feature type="transmembrane region" description="Helical" evidence="13">
    <location>
        <begin position="194"/>
        <end position="214"/>
    </location>
</feature>
<dbReference type="Pfam" id="PF01554">
    <property type="entry name" value="MatE"/>
    <property type="match status" value="2"/>
</dbReference>
<evidence type="ECO:0000256" key="3">
    <source>
        <dbReference type="ARBA" id="ARBA00010199"/>
    </source>
</evidence>
<feature type="transmembrane region" description="Helical" evidence="13">
    <location>
        <begin position="21"/>
        <end position="41"/>
    </location>
</feature>
<keyword evidence="5" id="KW-0813">Transport</keyword>
<evidence type="ECO:0000256" key="11">
    <source>
        <dbReference type="ARBA" id="ARBA00023136"/>
    </source>
</evidence>
<evidence type="ECO:0000256" key="9">
    <source>
        <dbReference type="ARBA" id="ARBA00022989"/>
    </source>
</evidence>
<comment type="function">
    <text evidence="1">Multidrug efflux pump.</text>
</comment>
<proteinExistence type="inferred from homology"/>
<dbReference type="AlphaFoldDB" id="A0A928KT20"/>
<dbReference type="GO" id="GO:0015297">
    <property type="term" value="F:antiporter activity"/>
    <property type="evidence" value="ECO:0007669"/>
    <property type="project" value="UniProtKB-KW"/>
</dbReference>
<feature type="transmembrane region" description="Helical" evidence="13">
    <location>
        <begin position="317"/>
        <end position="337"/>
    </location>
</feature>
<dbReference type="GO" id="GO:0042910">
    <property type="term" value="F:xenobiotic transmembrane transporter activity"/>
    <property type="evidence" value="ECO:0007669"/>
    <property type="project" value="InterPro"/>
</dbReference>
<dbReference type="PANTHER" id="PTHR43298">
    <property type="entry name" value="MULTIDRUG RESISTANCE PROTEIN NORM-RELATED"/>
    <property type="match status" value="1"/>
</dbReference>
<evidence type="ECO:0000256" key="13">
    <source>
        <dbReference type="SAM" id="Phobius"/>
    </source>
</evidence>
<evidence type="ECO:0000256" key="12">
    <source>
        <dbReference type="ARBA" id="ARBA00031636"/>
    </source>
</evidence>
<reference evidence="14" key="1">
    <citation type="submission" date="2019-04" db="EMBL/GenBank/DDBJ databases">
        <title>Evolution of Biomass-Degrading Anaerobic Consortia Revealed by Metagenomics.</title>
        <authorList>
            <person name="Peng X."/>
        </authorList>
    </citation>
    <scope>NUCLEOTIDE SEQUENCE</scope>
    <source>
        <strain evidence="14">SIG551</strain>
    </source>
</reference>
<keyword evidence="7" id="KW-1003">Cell membrane</keyword>
<evidence type="ECO:0000256" key="10">
    <source>
        <dbReference type="ARBA" id="ARBA00023065"/>
    </source>
</evidence>
<comment type="subcellular location">
    <subcellularLocation>
        <location evidence="2">Cell membrane</location>
        <topology evidence="2">Multi-pass membrane protein</topology>
    </subcellularLocation>
</comment>
<dbReference type="PANTHER" id="PTHR43298:SF2">
    <property type="entry name" value="FMN_FAD EXPORTER YEEO-RELATED"/>
    <property type="match status" value="1"/>
</dbReference>
<dbReference type="EMBL" id="SVNY01000004">
    <property type="protein sequence ID" value="MBE6833764.1"/>
    <property type="molecule type" value="Genomic_DNA"/>
</dbReference>
<keyword evidence="8 13" id="KW-0812">Transmembrane</keyword>
<name>A0A928KT20_9FIRM</name>
<feature type="transmembrane region" description="Helical" evidence="13">
    <location>
        <begin position="94"/>
        <end position="120"/>
    </location>
</feature>
<comment type="similarity">
    <text evidence="3">Belongs to the multi antimicrobial extrusion (MATE) (TC 2.A.66.1) family.</text>
</comment>
<dbReference type="RefSeq" id="WP_326840509.1">
    <property type="nucleotide sequence ID" value="NZ_SVNY01000004.1"/>
</dbReference>
<sequence>MASKVTLSEGKIQPLLLRLAFPLLVGNILQQFYNIISAIIVERYLGEASFAAIGIAGTVMNLFIFILGGCCTGIAVILASLYGRGDYPALRQAIFLSLVLGASFTLLIGLLGLTCTPFLLRLIQTPPAVAALAVNYLNTIFLGLLACFLYNFFAAVLRAIGNTAAALLFLLVSIVISLFLAILFVAHFGLGVRGAALATVLAQILSALLCLFYIRKTLPLLRVGREDMRCDGSLIAKITRFSLVSALHQSSLYIGKLLVQGAVNTMGLAAISAYTATTRAEGIILAVGDSGAEAISVFVAQNTGAGKRPRARQGFFIGLRGLLAVAGLLSLILFFSAEALMRFFVPDGSARTISYGTSYLQILCFFYFLSYTGSAFVGFFRGSGLVNIPLIGTTLHISLRVILSYLFVASLGMDAVSYATGVGWIIIVIFHSLMFVRLKKKEDQPPSGGPVFAAEEPAAPAQGASATVLAQEALDPLSVSEQKD</sequence>
<feature type="transmembrane region" description="Helical" evidence="13">
    <location>
        <begin position="387"/>
        <end position="409"/>
    </location>
</feature>
<evidence type="ECO:0000256" key="2">
    <source>
        <dbReference type="ARBA" id="ARBA00004651"/>
    </source>
</evidence>
<dbReference type="InterPro" id="IPR002528">
    <property type="entry name" value="MATE_fam"/>
</dbReference>
<comment type="caution">
    <text evidence="14">The sequence shown here is derived from an EMBL/GenBank/DDBJ whole genome shotgun (WGS) entry which is preliminary data.</text>
</comment>
<keyword evidence="11 13" id="KW-0472">Membrane</keyword>
<evidence type="ECO:0000256" key="5">
    <source>
        <dbReference type="ARBA" id="ARBA00022448"/>
    </source>
</evidence>
<dbReference type="PIRSF" id="PIRSF006603">
    <property type="entry name" value="DinF"/>
    <property type="match status" value="1"/>
</dbReference>
<dbReference type="Proteomes" id="UP000754750">
    <property type="component" value="Unassembled WGS sequence"/>
</dbReference>
<evidence type="ECO:0000256" key="6">
    <source>
        <dbReference type="ARBA" id="ARBA00022449"/>
    </source>
</evidence>
<evidence type="ECO:0000313" key="15">
    <source>
        <dbReference type="Proteomes" id="UP000754750"/>
    </source>
</evidence>
<dbReference type="GO" id="GO:0005886">
    <property type="term" value="C:plasma membrane"/>
    <property type="evidence" value="ECO:0007669"/>
    <property type="project" value="UniProtKB-SubCell"/>
</dbReference>
<dbReference type="InterPro" id="IPR050222">
    <property type="entry name" value="MATE_MdtK"/>
</dbReference>
<evidence type="ECO:0000256" key="1">
    <source>
        <dbReference type="ARBA" id="ARBA00003408"/>
    </source>
</evidence>
<keyword evidence="9 13" id="KW-1133">Transmembrane helix</keyword>
<protein>
    <recommendedName>
        <fullName evidence="4">Probable multidrug resistance protein NorM</fullName>
    </recommendedName>
    <alternativeName>
        <fullName evidence="12">Multidrug-efflux transporter</fullName>
    </alternativeName>
</protein>
<keyword evidence="10" id="KW-0406">Ion transport</keyword>
<dbReference type="GO" id="GO:0006811">
    <property type="term" value="P:monoatomic ion transport"/>
    <property type="evidence" value="ECO:0007669"/>
    <property type="project" value="UniProtKB-KW"/>
</dbReference>
<evidence type="ECO:0000256" key="7">
    <source>
        <dbReference type="ARBA" id="ARBA00022475"/>
    </source>
</evidence>
<feature type="transmembrane region" description="Helical" evidence="13">
    <location>
        <begin position="53"/>
        <end position="82"/>
    </location>
</feature>
<keyword evidence="6" id="KW-0050">Antiport</keyword>
<feature type="transmembrane region" description="Helical" evidence="13">
    <location>
        <begin position="140"/>
        <end position="160"/>
    </location>
</feature>